<evidence type="ECO:0000313" key="2">
    <source>
        <dbReference type="EMBL" id="JAT70297.1"/>
    </source>
</evidence>
<feature type="transmembrane region" description="Helical" evidence="1">
    <location>
        <begin position="12"/>
        <end position="33"/>
    </location>
</feature>
<keyword evidence="1" id="KW-0812">Transmembrane</keyword>
<gene>
    <name evidence="2" type="ORF">g.15573</name>
</gene>
<keyword evidence="1" id="KW-1133">Transmembrane helix</keyword>
<feature type="transmembrane region" description="Helical" evidence="1">
    <location>
        <begin position="88"/>
        <end position="107"/>
    </location>
</feature>
<accession>A0A1D1ZTV8</accession>
<dbReference type="EMBL" id="GDKF01008325">
    <property type="protein sequence ID" value="JAT70297.1"/>
    <property type="molecule type" value="Transcribed_RNA"/>
</dbReference>
<reference evidence="2" key="1">
    <citation type="submission" date="2015-08" db="EMBL/GenBank/DDBJ databases">
        <authorList>
            <person name="Babu N.S."/>
            <person name="Beckwith C.J."/>
            <person name="Beseler K.G."/>
            <person name="Brison A."/>
            <person name="Carone J.V."/>
            <person name="Caskin T.P."/>
            <person name="Diamond M."/>
            <person name="Durham M.E."/>
            <person name="Foxe J.M."/>
            <person name="Go M."/>
            <person name="Henderson B.A."/>
            <person name="Jones I.B."/>
            <person name="McGettigan J.A."/>
            <person name="Micheletti S.J."/>
            <person name="Nasrallah M.E."/>
            <person name="Ortiz D."/>
            <person name="Piller C.R."/>
            <person name="Privatt S.R."/>
            <person name="Schneider S.L."/>
            <person name="Sharp S."/>
            <person name="Smith T.C."/>
            <person name="Stanton J.D."/>
            <person name="Ullery H.E."/>
            <person name="Wilson R.J."/>
            <person name="Serrano M.G."/>
            <person name="Buck G."/>
            <person name="Lee V."/>
            <person name="Wang Y."/>
            <person name="Carvalho R."/>
            <person name="Voegtly L."/>
            <person name="Shi R."/>
            <person name="Duckworth R."/>
            <person name="Johnson A."/>
            <person name="Loviza R."/>
            <person name="Walstead R."/>
            <person name="Shah Z."/>
            <person name="Kiflezghi M."/>
            <person name="Wade K."/>
            <person name="Ball S.L."/>
            <person name="Bradley K.W."/>
            <person name="Asai D.J."/>
            <person name="Bowman C.A."/>
            <person name="Russell D.A."/>
            <person name="Pope W.H."/>
            <person name="Jacobs-Sera D."/>
            <person name="Hendrix R.W."/>
            <person name="Hatfull G.F."/>
        </authorList>
    </citation>
    <scope>NUCLEOTIDE SEQUENCE</scope>
</reference>
<sequence>MARLGGRTALWIFWFISTVISVLFMIVGLITFVNLTNVQWNEEAGDLGAQLNGALAACFMAPVLVAVLDLSAMLILAKKTYALSGTGLSYGFLTASYLWAAIFLLLTGTTLTSVKHWTAAFEQSLLWTDSNTREFTAATVLAFLSVGGYLAMFGVLLGCHRSVKAGQMTMDEVEDRIRTLPMSDVSHQASPGPQAWSNGV</sequence>
<organism evidence="2">
    <name type="scientific">Auxenochlorella protothecoides</name>
    <name type="common">Green microalga</name>
    <name type="synonym">Chlorella protothecoides</name>
    <dbReference type="NCBI Taxonomy" id="3075"/>
    <lineage>
        <taxon>Eukaryota</taxon>
        <taxon>Viridiplantae</taxon>
        <taxon>Chlorophyta</taxon>
        <taxon>core chlorophytes</taxon>
        <taxon>Trebouxiophyceae</taxon>
        <taxon>Chlorellales</taxon>
        <taxon>Chlorellaceae</taxon>
        <taxon>Auxenochlorella</taxon>
    </lineage>
</organism>
<evidence type="ECO:0000256" key="1">
    <source>
        <dbReference type="SAM" id="Phobius"/>
    </source>
</evidence>
<keyword evidence="1" id="KW-0472">Membrane</keyword>
<name>A0A1D1ZTV8_AUXPR</name>
<proteinExistence type="predicted"/>
<protein>
    <recommendedName>
        <fullName evidence="3">MARVEL domain-containing protein</fullName>
    </recommendedName>
</protein>
<dbReference type="AlphaFoldDB" id="A0A1D1ZTV8"/>
<feature type="transmembrane region" description="Helical" evidence="1">
    <location>
        <begin position="53"/>
        <end position="76"/>
    </location>
</feature>
<feature type="transmembrane region" description="Helical" evidence="1">
    <location>
        <begin position="135"/>
        <end position="159"/>
    </location>
</feature>
<evidence type="ECO:0008006" key="3">
    <source>
        <dbReference type="Google" id="ProtNLM"/>
    </source>
</evidence>